<feature type="transmembrane region" description="Helical" evidence="1">
    <location>
        <begin position="218"/>
        <end position="239"/>
    </location>
</feature>
<proteinExistence type="predicted"/>
<name>A0A972JJC5_9FLAO</name>
<evidence type="ECO:0000313" key="2">
    <source>
        <dbReference type="EMBL" id="NMH29218.1"/>
    </source>
</evidence>
<dbReference type="AlphaFoldDB" id="A0A972JJC5"/>
<feature type="transmembrane region" description="Helical" evidence="1">
    <location>
        <begin position="145"/>
        <end position="166"/>
    </location>
</feature>
<dbReference type="InterPro" id="IPR025291">
    <property type="entry name" value="DUF4153"/>
</dbReference>
<reference evidence="2" key="1">
    <citation type="submission" date="2020-02" db="EMBL/GenBank/DDBJ databases">
        <title>Flavobacterium sp. genome.</title>
        <authorList>
            <person name="Jung H.S."/>
            <person name="Baek J.H."/>
            <person name="Jeon C.O."/>
        </authorList>
    </citation>
    <scope>NUCLEOTIDE SEQUENCE</scope>
    <source>
        <strain evidence="2">SE-s28</strain>
    </source>
</reference>
<keyword evidence="1" id="KW-1133">Transmembrane helix</keyword>
<dbReference type="Pfam" id="PF13687">
    <property type="entry name" value="DUF4153"/>
    <property type="match status" value="1"/>
</dbReference>
<protein>
    <submittedName>
        <fullName evidence="2">DUF4153 domain-containing protein</fullName>
    </submittedName>
</protein>
<keyword evidence="1" id="KW-0472">Membrane</keyword>
<feature type="transmembrane region" description="Helical" evidence="1">
    <location>
        <begin position="251"/>
        <end position="270"/>
    </location>
</feature>
<sequence>MEGKIKAVSQKILSVLIQYPAVLFMSLLMVSSIIYSLEFEYSTYKPFLPARLIIVSSLGISLMFGIKMLSQRIGKSLLLHGLGLLVLVLYFLISPSTKEEFTDAYVFVIFPSLLLSHLFVAFAPHFQKDPEISFWQYNKNLFINFFLTVIFTGVLTGGVMLAILAVQELFSVDFDDRIYPETFFTLAIFGSTFIFLLFNEKGLGQLERDESYPVVLKFFTQFVLIPLLLIYIVILYFYSGKILIKWQLPEGWVSYLILAYSILGILALLLVHPLKDDSAKSWVRIFSKAFYLALMPLLILLFTAIFTRLLDYGFTEPRYFVLLMAIWLLIIVCYFTFIRKSTIKFIPISLFTLGLLALVFPYVNVFSTSIRSQEHELELVLKDKSLLENGKIDFKKSVSSETASNVADKFEYLSERQQHDFLKKFIDSSFVDYHKKDKWYIRSLFQNIVADTNDNRNNYESLYAKETVTKISDYDYMASSEELNYQEILINGDRFTLKSNAKGTQQRFTTLTLNGKEKVDFLPQISDFFKKYPASENAPEVDSLHAQFDLGNYHVKIIFSSINRKVTKKQTDYWYSDALFLIREKRSVDN</sequence>
<keyword evidence="3" id="KW-1185">Reference proteome</keyword>
<feature type="transmembrane region" description="Helical" evidence="1">
    <location>
        <begin position="178"/>
        <end position="198"/>
    </location>
</feature>
<dbReference type="EMBL" id="JAAMPU010000108">
    <property type="protein sequence ID" value="NMH29218.1"/>
    <property type="molecule type" value="Genomic_DNA"/>
</dbReference>
<comment type="caution">
    <text evidence="2">The sequence shown here is derived from an EMBL/GenBank/DDBJ whole genome shotgun (WGS) entry which is preliminary data.</text>
</comment>
<feature type="transmembrane region" description="Helical" evidence="1">
    <location>
        <begin position="345"/>
        <end position="363"/>
    </location>
</feature>
<dbReference type="Proteomes" id="UP000712080">
    <property type="component" value="Unassembled WGS sequence"/>
</dbReference>
<feature type="transmembrane region" description="Helical" evidence="1">
    <location>
        <begin position="290"/>
        <end position="307"/>
    </location>
</feature>
<gene>
    <name evidence="2" type="ORF">G6047_14350</name>
</gene>
<evidence type="ECO:0000313" key="3">
    <source>
        <dbReference type="Proteomes" id="UP000712080"/>
    </source>
</evidence>
<feature type="transmembrane region" description="Helical" evidence="1">
    <location>
        <begin position="47"/>
        <end position="65"/>
    </location>
</feature>
<feature type="transmembrane region" description="Helical" evidence="1">
    <location>
        <begin position="319"/>
        <end position="338"/>
    </location>
</feature>
<evidence type="ECO:0000256" key="1">
    <source>
        <dbReference type="SAM" id="Phobius"/>
    </source>
</evidence>
<keyword evidence="1" id="KW-0812">Transmembrane</keyword>
<feature type="transmembrane region" description="Helical" evidence="1">
    <location>
        <begin position="77"/>
        <end position="93"/>
    </location>
</feature>
<organism evidence="2 3">
    <name type="scientific">Flavobacterium silvaticum</name>
    <dbReference type="NCBI Taxonomy" id="1852020"/>
    <lineage>
        <taxon>Bacteria</taxon>
        <taxon>Pseudomonadati</taxon>
        <taxon>Bacteroidota</taxon>
        <taxon>Flavobacteriia</taxon>
        <taxon>Flavobacteriales</taxon>
        <taxon>Flavobacteriaceae</taxon>
        <taxon>Flavobacterium</taxon>
    </lineage>
</organism>
<dbReference type="RefSeq" id="WP_169528323.1">
    <property type="nucleotide sequence ID" value="NZ_JAAMPU010000108.1"/>
</dbReference>
<accession>A0A972JJC5</accession>
<feature type="transmembrane region" description="Helical" evidence="1">
    <location>
        <begin position="105"/>
        <end position="124"/>
    </location>
</feature>
<feature type="transmembrane region" description="Helical" evidence="1">
    <location>
        <begin position="12"/>
        <end position="35"/>
    </location>
</feature>